<dbReference type="AlphaFoldDB" id="Q829R9"/>
<reference evidence="1 2" key="3">
    <citation type="journal article" date="2014" name="J. Ind. Microbiol. Biotechnol.">
        <title>Genome mining of the Streptomyces avermitilis genome and development of genome-minimized hosts for heterologous expression of biosynthetic gene clusters.</title>
        <authorList>
            <person name="Ikeda H."/>
            <person name="Shin-ya K."/>
            <person name="Omura S."/>
        </authorList>
    </citation>
    <scope>NUCLEOTIDE SEQUENCE [LARGE SCALE GENOMIC DNA]</scope>
    <source>
        <strain evidence="2">ATCC 31267 / DSM 46492 / JCM 5070 / NBRC 14893 / NCIMB 12804 / NRRL 8165 / MA-4680</strain>
    </source>
</reference>
<keyword evidence="2" id="KW-1185">Reference proteome</keyword>
<accession>Q829R9</accession>
<reference evidence="1 2" key="1">
    <citation type="journal article" date="2001" name="Proc. Natl. Acad. Sci. U.S.A.">
        <title>Genome sequence of an industrial microorganism Streptomyces avermitilis: deducing the ability of producing secondary metabolites.</title>
        <authorList>
            <person name="Omura S."/>
            <person name="Ikeda H."/>
            <person name="Ishikawa J."/>
            <person name="Hanamoto A."/>
            <person name="Takahashi C."/>
            <person name="Shinose M."/>
            <person name="Takahashi Y."/>
            <person name="Horikawa H."/>
            <person name="Nakazawa H."/>
            <person name="Osonoe T."/>
            <person name="Kikuchi H."/>
            <person name="Shiba T."/>
            <person name="Sakaki Y."/>
            <person name="Hattori M."/>
        </authorList>
    </citation>
    <scope>NUCLEOTIDE SEQUENCE [LARGE SCALE GENOMIC DNA]</scope>
    <source>
        <strain evidence="2">ATCC 31267 / DSM 46492 / JCM 5070 / NBRC 14893 / NCIMB 12804 / NRRL 8165 / MA-4680</strain>
    </source>
</reference>
<proteinExistence type="predicted"/>
<organism evidence="1 2">
    <name type="scientific">Streptomyces avermitilis (strain ATCC 31267 / DSM 46492 / JCM 5070 / NBRC 14893 / NCIMB 12804 / NRRL 8165 / MA-4680)</name>
    <dbReference type="NCBI Taxonomy" id="227882"/>
    <lineage>
        <taxon>Bacteria</taxon>
        <taxon>Bacillati</taxon>
        <taxon>Actinomycetota</taxon>
        <taxon>Actinomycetes</taxon>
        <taxon>Kitasatosporales</taxon>
        <taxon>Streptomycetaceae</taxon>
        <taxon>Streptomyces</taxon>
    </lineage>
</organism>
<dbReference type="Proteomes" id="UP000000428">
    <property type="component" value="Chromosome"/>
</dbReference>
<sequence length="193" mass="21654">MHRPAAMPLTRRNSPRPRPLLAYVGEVSRPLLYLDVDGPLNPYAAQPERRPDGYTTIRVALTPGRPLRVWLHPDHGRALLALDYELCWATTWMDAANRWIGPVIGLPDLPYVDFGTGLFSQRPDGVHWKTEALVAHAGERPFAWVDDEHSPADEAYVAAHHPGPALLRHVSPRLGLREPDFTVLAEFAATIRR</sequence>
<dbReference type="HOGENOM" id="CLU_101802_0_0_11"/>
<evidence type="ECO:0000313" key="1">
    <source>
        <dbReference type="EMBL" id="BAC74051.1"/>
    </source>
</evidence>
<name>Q829R9_STRAW</name>
<evidence type="ECO:0000313" key="2">
    <source>
        <dbReference type="Proteomes" id="UP000000428"/>
    </source>
</evidence>
<dbReference type="EMBL" id="BA000030">
    <property type="protein sequence ID" value="BAC74051.1"/>
    <property type="molecule type" value="Genomic_DNA"/>
</dbReference>
<reference evidence="1 2" key="2">
    <citation type="journal article" date="2003" name="Nat. Biotechnol.">
        <title>Complete genome sequence and comparative analysis of the industrial microorganism Streptomyces avermitilis.</title>
        <authorList>
            <person name="Ikeda H."/>
            <person name="Ishikawa J."/>
            <person name="Hanamoto A."/>
            <person name="Shinose M."/>
            <person name="Kikuchi H."/>
            <person name="Shiba T."/>
            <person name="Sakaki Y."/>
            <person name="Hattori M."/>
            <person name="Omura S."/>
        </authorList>
    </citation>
    <scope>NUCLEOTIDE SEQUENCE [LARGE SCALE GENOMIC DNA]</scope>
    <source>
        <strain evidence="2">ATCC 31267 / DSM 46492 / JCM 5070 / NBRC 14893 / NCIMB 12804 / NRRL 8165 / MA-4680</strain>
    </source>
</reference>
<dbReference type="eggNOG" id="COG1877">
    <property type="taxonomic scope" value="Bacteria"/>
</dbReference>
<gene>
    <name evidence="1" type="ORF">SAVERM_6341</name>
</gene>
<dbReference type="KEGG" id="sma:SAVERM_6341"/>
<protein>
    <submittedName>
        <fullName evidence="1">Secreted protein</fullName>
    </submittedName>
</protein>